<sequence>MSCCTYTYVVVVCATGYEAMHASGTGPYGTLEDCPYSNTLPQGGGITTCVGPCGLGPCAYAAPCPSCGIPSKGSSRSGPNATSLALRSDPCHTSTGG</sequence>
<dbReference type="EMBL" id="JAHRHJ020000009">
    <property type="protein sequence ID" value="KAH9302486.1"/>
    <property type="molecule type" value="Genomic_DNA"/>
</dbReference>
<feature type="region of interest" description="Disordered" evidence="1">
    <location>
        <begin position="70"/>
        <end position="97"/>
    </location>
</feature>
<protein>
    <submittedName>
        <fullName evidence="2">Uncharacterized protein</fullName>
    </submittedName>
</protein>
<evidence type="ECO:0000256" key="1">
    <source>
        <dbReference type="SAM" id="MobiDB-lite"/>
    </source>
</evidence>
<keyword evidence="3" id="KW-1185">Reference proteome</keyword>
<organism evidence="2 3">
    <name type="scientific">Taxus chinensis</name>
    <name type="common">Chinese yew</name>
    <name type="synonym">Taxus wallichiana var. chinensis</name>
    <dbReference type="NCBI Taxonomy" id="29808"/>
    <lineage>
        <taxon>Eukaryota</taxon>
        <taxon>Viridiplantae</taxon>
        <taxon>Streptophyta</taxon>
        <taxon>Embryophyta</taxon>
        <taxon>Tracheophyta</taxon>
        <taxon>Spermatophyta</taxon>
        <taxon>Pinopsida</taxon>
        <taxon>Pinidae</taxon>
        <taxon>Conifers II</taxon>
        <taxon>Cupressales</taxon>
        <taxon>Taxaceae</taxon>
        <taxon>Taxus</taxon>
    </lineage>
</organism>
<dbReference type="Proteomes" id="UP000824469">
    <property type="component" value="Unassembled WGS sequence"/>
</dbReference>
<feature type="compositionally biased region" description="Polar residues" evidence="1">
    <location>
        <begin position="72"/>
        <end position="97"/>
    </location>
</feature>
<accession>A0AA38FHU9</accession>
<feature type="non-terminal residue" evidence="2">
    <location>
        <position position="97"/>
    </location>
</feature>
<dbReference type="AlphaFoldDB" id="A0AA38FHU9"/>
<gene>
    <name evidence="2" type="ORF">KI387_014069</name>
</gene>
<evidence type="ECO:0000313" key="3">
    <source>
        <dbReference type="Proteomes" id="UP000824469"/>
    </source>
</evidence>
<evidence type="ECO:0000313" key="2">
    <source>
        <dbReference type="EMBL" id="KAH9302486.1"/>
    </source>
</evidence>
<comment type="caution">
    <text evidence="2">The sequence shown here is derived from an EMBL/GenBank/DDBJ whole genome shotgun (WGS) entry which is preliminary data.</text>
</comment>
<reference evidence="2 3" key="1">
    <citation type="journal article" date="2021" name="Nat. Plants">
        <title>The Taxus genome provides insights into paclitaxel biosynthesis.</title>
        <authorList>
            <person name="Xiong X."/>
            <person name="Gou J."/>
            <person name="Liao Q."/>
            <person name="Li Y."/>
            <person name="Zhou Q."/>
            <person name="Bi G."/>
            <person name="Li C."/>
            <person name="Du R."/>
            <person name="Wang X."/>
            <person name="Sun T."/>
            <person name="Guo L."/>
            <person name="Liang H."/>
            <person name="Lu P."/>
            <person name="Wu Y."/>
            <person name="Zhang Z."/>
            <person name="Ro D.K."/>
            <person name="Shang Y."/>
            <person name="Huang S."/>
            <person name="Yan J."/>
        </authorList>
    </citation>
    <scope>NUCLEOTIDE SEQUENCE [LARGE SCALE GENOMIC DNA]</scope>
    <source>
        <strain evidence="2">Ta-2019</strain>
    </source>
</reference>
<proteinExistence type="predicted"/>
<name>A0AA38FHU9_TAXCH</name>